<organism evidence="6 7">
    <name type="scientific">Tetradesmus obliquus</name>
    <name type="common">Green alga</name>
    <name type="synonym">Acutodesmus obliquus</name>
    <dbReference type="NCBI Taxonomy" id="3088"/>
    <lineage>
        <taxon>Eukaryota</taxon>
        <taxon>Viridiplantae</taxon>
        <taxon>Chlorophyta</taxon>
        <taxon>core chlorophytes</taxon>
        <taxon>Chlorophyceae</taxon>
        <taxon>CS clade</taxon>
        <taxon>Sphaeropleales</taxon>
        <taxon>Scenedesmaceae</taxon>
        <taxon>Tetradesmus</taxon>
    </lineage>
</organism>
<dbReference type="Pfam" id="PF13229">
    <property type="entry name" value="Beta_helix"/>
    <property type="match status" value="1"/>
</dbReference>
<dbReference type="InterPro" id="IPR011050">
    <property type="entry name" value="Pectin_lyase_fold/virulence"/>
</dbReference>
<dbReference type="Gene3D" id="2.160.20.10">
    <property type="entry name" value="Single-stranded right-handed beta-helix, Pectin lyase-like"/>
    <property type="match status" value="1"/>
</dbReference>
<feature type="compositionally biased region" description="Pro residues" evidence="2">
    <location>
        <begin position="2003"/>
        <end position="2013"/>
    </location>
</feature>
<evidence type="ECO:0000256" key="2">
    <source>
        <dbReference type="SAM" id="MobiDB-lite"/>
    </source>
</evidence>
<dbReference type="PANTHER" id="PTHR11319">
    <property type="entry name" value="G PROTEIN-COUPLED RECEPTOR-RELATED"/>
    <property type="match status" value="1"/>
</dbReference>
<proteinExistence type="predicted"/>
<feature type="region of interest" description="Disordered" evidence="2">
    <location>
        <begin position="1963"/>
        <end position="1988"/>
    </location>
</feature>
<dbReference type="InterPro" id="IPR012334">
    <property type="entry name" value="Pectin_lyas_fold"/>
</dbReference>
<evidence type="ECO:0000256" key="4">
    <source>
        <dbReference type="SAM" id="SignalP"/>
    </source>
</evidence>
<evidence type="ECO:0000256" key="3">
    <source>
        <dbReference type="SAM" id="Phobius"/>
    </source>
</evidence>
<accession>A0A383WJE0</accession>
<feature type="region of interest" description="Disordered" evidence="2">
    <location>
        <begin position="1404"/>
        <end position="1455"/>
    </location>
</feature>
<keyword evidence="7" id="KW-1185">Reference proteome</keyword>
<dbReference type="Proteomes" id="UP000256970">
    <property type="component" value="Unassembled WGS sequence"/>
</dbReference>
<reference evidence="6 7" key="1">
    <citation type="submission" date="2016-10" db="EMBL/GenBank/DDBJ databases">
        <authorList>
            <person name="Cai Z."/>
        </authorList>
    </citation>
    <scope>NUCLEOTIDE SEQUENCE [LARGE SCALE GENOMIC DNA]</scope>
</reference>
<feature type="transmembrane region" description="Helical" evidence="3">
    <location>
        <begin position="2266"/>
        <end position="2291"/>
    </location>
</feature>
<feature type="transmembrane region" description="Helical" evidence="3">
    <location>
        <begin position="2226"/>
        <end position="2246"/>
    </location>
</feature>
<feature type="transmembrane region" description="Helical" evidence="3">
    <location>
        <begin position="2487"/>
        <end position="2508"/>
    </location>
</feature>
<feature type="region of interest" description="Disordered" evidence="2">
    <location>
        <begin position="2000"/>
        <end position="2085"/>
    </location>
</feature>
<dbReference type="SUPFAM" id="SSF51126">
    <property type="entry name" value="Pectin lyase-like"/>
    <property type="match status" value="4"/>
</dbReference>
<dbReference type="PANTHER" id="PTHR11319:SF35">
    <property type="entry name" value="OUTER MEMBRANE PROTEIN PMPC-RELATED"/>
    <property type="match status" value="1"/>
</dbReference>
<keyword evidence="3" id="KW-0812">Transmembrane</keyword>
<protein>
    <recommendedName>
        <fullName evidence="1">Probable pectate lyase C</fullName>
    </recommendedName>
</protein>
<feature type="compositionally biased region" description="Low complexity" evidence="2">
    <location>
        <begin position="1840"/>
        <end position="1851"/>
    </location>
</feature>
<dbReference type="EMBL" id="FNXT01001289">
    <property type="protein sequence ID" value="SZX77531.1"/>
    <property type="molecule type" value="Genomic_DNA"/>
</dbReference>
<evidence type="ECO:0000313" key="6">
    <source>
        <dbReference type="EMBL" id="SZX77531.1"/>
    </source>
</evidence>
<feature type="compositionally biased region" description="Polar residues" evidence="2">
    <location>
        <begin position="1406"/>
        <end position="1428"/>
    </location>
</feature>
<evidence type="ECO:0000259" key="5">
    <source>
        <dbReference type="PROSITE" id="PS50222"/>
    </source>
</evidence>
<feature type="compositionally biased region" description="Low complexity" evidence="2">
    <location>
        <begin position="1434"/>
        <end position="1454"/>
    </location>
</feature>
<evidence type="ECO:0000313" key="7">
    <source>
        <dbReference type="Proteomes" id="UP000256970"/>
    </source>
</evidence>
<keyword evidence="3" id="KW-0472">Membrane</keyword>
<sequence length="2575" mass="259511">MSASRPPGSAAAASALLVLLLLLQLGINVAPAAAGPTPAAAQAAAAPKKPAAAAAAAEPACGAEPKRLQGFQPAAAACWAEAAVPAAALGYQPFSVSGARRVAVATWADLQREVEAATGPVYVTLSGSLTADTPLVVSSKPSLVVVAGPADITCSNSAGSSAFVMQRSPAVMLQDLAISGCSGTAITVNGTAGATAPAPITTAAGGGRAMPAPNVVLKNVAVSSCLGGRGAAIAASSSRLVLDGCSFSNNTAQGCGAGLFADRAAVLVLNSEFMNNQGSSAGGFEDSCRGGAIHAQHTWLGAARSSFTSNRAANGSAVLLLQPVGMSQLQDCSFESNQPRPGTSADFISSSGAVGLVGAGVTHVLQRGVSDCEPVKDGLTVARCTFSNNTAEINGGRGGSIAAYDAYLGVINTTFIGSTASSHSASTSSVAGHTPQERKTAINGGCMALESATLLISGSSFSRCNAQSNGGAISMRAVTSVIRDSAFASSSADSGGAIRATSGYHLLSNVSITNCQALNAAAGLWLTARSVLDVHMQGCTLEGNSLTGKGGALQAESEGDVFTLSIHDSLFTRNTASFGAGLSVLAKDVAAADIRNNVFAHNTALQAGGGLWCSNKADNPSGTAMRLTNNTWLNNTALIRGGGVITNPCNVTLHGDRFLGNSAAQEGGGLMVYGGQQVLLHNTQVSCNSAQQGAGLAVKLSDEGVDSGVTIKCSSITANGVVSDAAARQACMKGVSAAAALAKPASGVFLAAAATAASSPADKGQAASTDAGGGLWVAAGQQAVLISSTVGGNRAVKSGAGVQLDKGASLEVRSSAAGATAVSHNNCTAGSGGALFMANGAALLAVEAKLHNNRATFGGAVFALGGATHLQLKAVTMNNNTATVGGAVATLGGSTINCTADCTFNFNQARVGGALLLHRGSSTLASATLQGNIAAAATGAAAATAAATIYYKLGEVPTSAGGAVYAWMGALQLTRCTVSSNVAWGANGRGGGVFVHGASLQVKDTVFADNYASSAGGAVLLGPLGAHSLKVTRSNFTGNAARQYGGALAAGLLLPGDAAAANAQAVQREPDSSWRLQLSGTRFASNTAGKQGGALACSLCDSVAITDSSFTSNAAVQTGGGISCVSCQAYTTTGCSFLSNQAASGAGACILAAGSGSTTSNNEFARNAAGQDAAADASARLNAAAAAAGNVAASHHSVSAVGDAASAASTAISMLSSNETLPACGVVGTGGGMCLGLWDAGFSLLGPLSKRLLSRVYGAGLFIEACPEGAEQCPLLVDVGRLVFKGNALAAGAAAAAAGVNQRRLLQAQGSAVSTAVVLLDAGASLGSGADVYATNATVLVKGSGAPPAAAKQPASAAAKPALTGRHLLQTSNATASAKQQPSKSKASEGKALAVAQQLATAVTTPVRSGNGSSSTQSQASRFATGPSQLGPVQLASSRRSSSQQQQQQLSQDQGGLVAADGRMVPVVLAVLDQLASQVSASVAEQLSVVAELANCSTCMVAGISKVQPSSGAAVFDSIQLLAPPGTNQSVTYTLLNATGARLGAVQSVAVRLPSCSWGQARKIDGCSNCSYPVFTFSNPQRSNCSICPANSRNCSGTTLLPDTGYWQSGPLSAHMIKCPRRAACRRDATADKKLACLQQQQLMLNNPGYSDDIGAAIKGRRSSRALTPWDALREECRPILQQLAAGSMQPGSGPGRALPALLDMVLLGGNRHLLQGTAPLLEYQALNSSEAIADAYAAMMCAEGYQGRLCAHCLFPGTQQSGAWGSTFSGSCGRCPSRSVAASAYALSRLFDFAMVGLLIITTLVEMKKRRAEVVKARQAMLVKLAGKGGKGGAGGSASSGAAGTTPTAAGSGGAGAGATLLGGGHIGAAGGTYAGPIKDSRTPSAMQPMHIIAEEEVDALAAGLKDTNCPARAAADAAADADAAQDQQRQEGYDSQRSFAFEPNMAQDDNTASLSFMDGMEQQQQQHNAASGHDDDADSISVTSSMQHSQVLLLQDCLPPAAQPPQPPSPPAAAAAATAAAAAGRATAGRAPHGPALVPGPGEWFAPAGGDPLDSTATACTSKPGQLSTKHNPGSAATSNAGCSGAAATPPPACIATPVQAVVDPYVPRLQYKKPLQRVPLFVREVLGASESRKRAVASYTPADLQLGKLFEVLKDFLQVLGILQTLLLSFQTAAATATAATSATSAINVTPMSTKAWISLDCLLPRTLDAARQRQMYHIAAQMLLPVCYALIVLAIFLAYAGYVSLRTRQPLWRGVLGVRLQAPIISSCLVMLSYFYPSVAYTVLGVFRCRYLDPSSGSSSISVEGEVLRAPGWYWALDLERQCFVDGEHRALALGLGIPGALLLLAYPLAQALVLARRVAAGQVTGTSEFFARYGHLVEDFRPRLFFWASLVELRKLLLVAVVLGFESTGVLSQLMACGALLLGYCAALMGLLPYPYRLLNRLHLAAGGVLLAVVWINLYIATDGDAGDALSAAALGRRSLGLQLLSVVLVLAMVALLLLMFAVRVARQVKAVLDVDGDGRVSRADIDALLARLQREGGMAAKLLSCLGPRRRRGAAAAATAGRRGAAASP</sequence>
<feature type="compositionally biased region" description="Gly residues" evidence="2">
    <location>
        <begin position="1829"/>
        <end position="1839"/>
    </location>
</feature>
<dbReference type="GO" id="GO:0005509">
    <property type="term" value="F:calcium ion binding"/>
    <property type="evidence" value="ECO:0007669"/>
    <property type="project" value="InterPro"/>
</dbReference>
<dbReference type="InterPro" id="IPR018247">
    <property type="entry name" value="EF_Hand_1_Ca_BS"/>
</dbReference>
<feature type="region of interest" description="Disordered" evidence="2">
    <location>
        <begin position="1829"/>
        <end position="1855"/>
    </location>
</feature>
<keyword evidence="3" id="KW-1133">Transmembrane helix</keyword>
<feature type="transmembrane region" description="Helical" evidence="3">
    <location>
        <begin position="2416"/>
        <end position="2437"/>
    </location>
</feature>
<dbReference type="InterPro" id="IPR006626">
    <property type="entry name" value="PbH1"/>
</dbReference>
<keyword evidence="4" id="KW-0732">Signal</keyword>
<feature type="transmembrane region" description="Helical" evidence="3">
    <location>
        <begin position="2449"/>
        <end position="2467"/>
    </location>
</feature>
<feature type="compositionally biased region" description="Polar residues" evidence="2">
    <location>
        <begin position="2057"/>
        <end position="2084"/>
    </location>
</feature>
<feature type="signal peptide" evidence="4">
    <location>
        <begin position="1"/>
        <end position="34"/>
    </location>
</feature>
<feature type="compositionally biased region" description="Low complexity" evidence="2">
    <location>
        <begin position="2014"/>
        <end position="2038"/>
    </location>
</feature>
<dbReference type="SMART" id="SM00710">
    <property type="entry name" value="PbH1"/>
    <property type="match status" value="12"/>
</dbReference>
<feature type="transmembrane region" description="Helical" evidence="3">
    <location>
        <begin position="2389"/>
        <end position="2410"/>
    </location>
</feature>
<name>A0A383WJE0_TETOB</name>
<feature type="chain" id="PRO_5016888287" description="Probable pectate lyase C" evidence="4">
    <location>
        <begin position="35"/>
        <end position="2575"/>
    </location>
</feature>
<feature type="domain" description="EF-hand" evidence="5">
    <location>
        <begin position="2506"/>
        <end position="2541"/>
    </location>
</feature>
<dbReference type="PROSITE" id="PS00018">
    <property type="entry name" value="EF_HAND_1"/>
    <property type="match status" value="1"/>
</dbReference>
<dbReference type="InterPro" id="IPR002048">
    <property type="entry name" value="EF_hand_dom"/>
</dbReference>
<evidence type="ECO:0000256" key="1">
    <source>
        <dbReference type="ARBA" id="ARBA00016512"/>
    </source>
</evidence>
<dbReference type="InterPro" id="IPR039448">
    <property type="entry name" value="Beta_helix"/>
</dbReference>
<gene>
    <name evidence="6" type="ORF">BQ4739_LOCUS17887</name>
</gene>
<dbReference type="PROSITE" id="PS50222">
    <property type="entry name" value="EF_HAND_2"/>
    <property type="match status" value="1"/>
</dbReference>